<keyword evidence="1" id="KW-1133">Transmembrane helix</keyword>
<proteinExistence type="predicted"/>
<organism evidence="2 3">
    <name type="scientific">Gottfriedia endophytica</name>
    <dbReference type="NCBI Taxonomy" id="2820819"/>
    <lineage>
        <taxon>Bacteria</taxon>
        <taxon>Bacillati</taxon>
        <taxon>Bacillota</taxon>
        <taxon>Bacilli</taxon>
        <taxon>Bacillales</taxon>
        <taxon>Bacillaceae</taxon>
        <taxon>Gottfriedia</taxon>
    </lineage>
</organism>
<gene>
    <name evidence="2" type="ORF">J5Y03_13350</name>
</gene>
<dbReference type="AlphaFoldDB" id="A0A940NWC4"/>
<dbReference type="EMBL" id="JAGIYQ010000009">
    <property type="protein sequence ID" value="MBP0726163.1"/>
    <property type="molecule type" value="Genomic_DNA"/>
</dbReference>
<protein>
    <submittedName>
        <fullName evidence="2">Uncharacterized protein</fullName>
    </submittedName>
</protein>
<name>A0A940NWC4_9BACI</name>
<dbReference type="RefSeq" id="WP_209406505.1">
    <property type="nucleotide sequence ID" value="NZ_JAGIYQ010000009.1"/>
</dbReference>
<dbReference type="Proteomes" id="UP000682134">
    <property type="component" value="Unassembled WGS sequence"/>
</dbReference>
<evidence type="ECO:0000313" key="3">
    <source>
        <dbReference type="Proteomes" id="UP000682134"/>
    </source>
</evidence>
<reference evidence="2" key="1">
    <citation type="submission" date="2021-04" db="EMBL/GenBank/DDBJ databases">
        <title>Genome seq and assembly of Bacillus sp.</title>
        <authorList>
            <person name="Chhetri G."/>
        </authorList>
    </citation>
    <scope>NUCLEOTIDE SEQUENCE</scope>
    <source>
        <strain evidence="2">RG28</strain>
    </source>
</reference>
<accession>A0A940NWC4</accession>
<feature type="transmembrane region" description="Helical" evidence="1">
    <location>
        <begin position="12"/>
        <end position="30"/>
    </location>
</feature>
<comment type="caution">
    <text evidence="2">The sequence shown here is derived from an EMBL/GenBank/DDBJ whole genome shotgun (WGS) entry which is preliminary data.</text>
</comment>
<keyword evidence="3" id="KW-1185">Reference proteome</keyword>
<keyword evidence="1" id="KW-0812">Transmembrane</keyword>
<keyword evidence="1" id="KW-0472">Membrane</keyword>
<sequence length="144" mass="16638">MEVGFERKKRLKTSLILAIVIIVLAIAAYINPIRSSLNKFLVQKTKKVSTVTKTLTEQEIDQLETKQEKLSTNYDKPKTAWLHKEINDGAFLMRQNGYSYLLHHPEYDSAKIKYTVTKYTVDGKTVEFMSKSKIIQVHSKGMER</sequence>
<evidence type="ECO:0000256" key="1">
    <source>
        <dbReference type="SAM" id="Phobius"/>
    </source>
</evidence>
<evidence type="ECO:0000313" key="2">
    <source>
        <dbReference type="EMBL" id="MBP0726163.1"/>
    </source>
</evidence>